<evidence type="ECO:0000259" key="5">
    <source>
        <dbReference type="Pfam" id="PF17827"/>
    </source>
</evidence>
<dbReference type="Proteomes" id="UP000588277">
    <property type="component" value="Unassembled WGS sequence"/>
</dbReference>
<evidence type="ECO:0000256" key="1">
    <source>
        <dbReference type="ARBA" id="ARBA00022603"/>
    </source>
</evidence>
<dbReference type="EC" id="2.1.1.297" evidence="4"/>
<gene>
    <name evidence="4" type="primary">prmC</name>
    <name evidence="6" type="ORF">G1C96_1764</name>
</gene>
<accession>A0A7Y0HZU4</accession>
<dbReference type="PROSITE" id="PS00092">
    <property type="entry name" value="N6_MTASE"/>
    <property type="match status" value="1"/>
</dbReference>
<feature type="binding site" evidence="4">
    <location>
        <begin position="216"/>
        <end position="219"/>
    </location>
    <ligand>
        <name>substrate</name>
    </ligand>
</feature>
<evidence type="ECO:0000256" key="4">
    <source>
        <dbReference type="HAMAP-Rule" id="MF_02126"/>
    </source>
</evidence>
<dbReference type="PANTHER" id="PTHR18895">
    <property type="entry name" value="HEMK METHYLTRANSFERASE"/>
    <property type="match status" value="1"/>
</dbReference>
<dbReference type="AlphaFoldDB" id="A0A7Y0HZU4"/>
<protein>
    <recommendedName>
        <fullName evidence="4">Release factor glutamine methyltransferase</fullName>
        <shortName evidence="4">RF MTase</shortName>
        <ecNumber evidence="4">2.1.1.297</ecNumber>
    </recommendedName>
    <alternativeName>
        <fullName evidence="4">N5-glutamine methyltransferase PrmC</fullName>
    </alternativeName>
    <alternativeName>
        <fullName evidence="4">Protein-(glutamine-N5) MTase PrmC</fullName>
    </alternativeName>
    <alternativeName>
        <fullName evidence="4">Protein-glutamine N-methyltransferase PrmC</fullName>
    </alternativeName>
</protein>
<comment type="caution">
    <text evidence="6">The sequence shown here is derived from an EMBL/GenBank/DDBJ whole genome shotgun (WGS) entry which is preliminary data.</text>
</comment>
<dbReference type="InterPro" id="IPR050320">
    <property type="entry name" value="N5-glutamine_MTase"/>
</dbReference>
<feature type="domain" description="Release factor glutamine methyltransferase N-terminal" evidence="5">
    <location>
        <begin position="22"/>
        <end position="92"/>
    </location>
</feature>
<dbReference type="InterPro" id="IPR029063">
    <property type="entry name" value="SAM-dependent_MTases_sf"/>
</dbReference>
<keyword evidence="1 4" id="KW-0489">Methyltransferase</keyword>
<dbReference type="Pfam" id="PF03602">
    <property type="entry name" value="Cons_hypoth95"/>
    <property type="match status" value="1"/>
</dbReference>
<dbReference type="InterPro" id="IPR040758">
    <property type="entry name" value="PrmC_N"/>
</dbReference>
<evidence type="ECO:0000313" key="7">
    <source>
        <dbReference type="Proteomes" id="UP000588277"/>
    </source>
</evidence>
<feature type="binding site" evidence="4">
    <location>
        <position position="216"/>
    </location>
    <ligand>
        <name>S-adenosyl-L-methionine</name>
        <dbReference type="ChEBI" id="CHEBI:59789"/>
    </ligand>
</feature>
<dbReference type="EMBL" id="JAAIIH010000018">
    <property type="protein sequence ID" value="NMN01179.1"/>
    <property type="molecule type" value="Genomic_DNA"/>
</dbReference>
<comment type="similarity">
    <text evidence="4">Belongs to the protein N5-glutamine methyltransferase family. PrmC subfamily.</text>
</comment>
<dbReference type="HAMAP" id="MF_02126">
    <property type="entry name" value="RF_methyltr_PrmC"/>
    <property type="match status" value="1"/>
</dbReference>
<keyword evidence="2 4" id="KW-0808">Transferase</keyword>
<sequence>MTVPAPTVPAMTVAAQTVPVADLIRAAAARLREAGVDTPDHDAKLLLAHAAGREPRDVDKAMLMGETWTVPDGFDAMVARRASREPLQYVTGHAPFRYLDLQVGPGVFIPRPETELVVQEGLDWLTAQHGLYSPRVVDLCAGSGAIGLAVASEVPGAQVWAVELSERTAAWTKRNLEAVARINPQVGYNYQLEIGDATSRGTLAALDGTVDLVISNPPYVPESQIPEQPEVRDHDPALALYGGSADGTLIPERIIERAFALLRPGGLFVMEHDIMQGDRLAAYAHVAGFATAVTHNDYTGRPRYLTAEKGA</sequence>
<feature type="binding site" evidence="4">
    <location>
        <position position="163"/>
    </location>
    <ligand>
        <name>S-adenosyl-L-methionine</name>
        <dbReference type="ChEBI" id="CHEBI:59789"/>
    </ligand>
</feature>
<reference evidence="6 7" key="1">
    <citation type="submission" date="2020-02" db="EMBL/GenBank/DDBJ databases">
        <title>Characterization of phylogenetic diversity of novel bifidobacterial species isolated in Czech ZOOs.</title>
        <authorList>
            <person name="Lugli G.A."/>
            <person name="Vera N.B."/>
            <person name="Ventura M."/>
        </authorList>
    </citation>
    <scope>NUCLEOTIDE SEQUENCE [LARGE SCALE GENOMIC DNA]</scope>
    <source>
        <strain evidence="6 7">DSM 109958</strain>
    </source>
</reference>
<dbReference type="SUPFAM" id="SSF53335">
    <property type="entry name" value="S-adenosyl-L-methionine-dependent methyltransferases"/>
    <property type="match status" value="1"/>
</dbReference>
<dbReference type="CDD" id="cd02440">
    <property type="entry name" value="AdoMet_MTases"/>
    <property type="match status" value="1"/>
</dbReference>
<dbReference type="InterPro" id="IPR004556">
    <property type="entry name" value="HemK-like"/>
</dbReference>
<organism evidence="6 7">
    <name type="scientific">Bifidobacterium moraviense</name>
    <dbReference type="NCBI Taxonomy" id="2675323"/>
    <lineage>
        <taxon>Bacteria</taxon>
        <taxon>Bacillati</taxon>
        <taxon>Actinomycetota</taxon>
        <taxon>Actinomycetes</taxon>
        <taxon>Bifidobacteriales</taxon>
        <taxon>Bifidobacteriaceae</taxon>
        <taxon>Bifidobacterium</taxon>
    </lineage>
</organism>
<dbReference type="Gene3D" id="3.40.50.150">
    <property type="entry name" value="Vaccinia Virus protein VP39"/>
    <property type="match status" value="1"/>
</dbReference>
<name>A0A7Y0HZU4_9BIFI</name>
<evidence type="ECO:0000256" key="3">
    <source>
        <dbReference type="ARBA" id="ARBA00022691"/>
    </source>
</evidence>
<comment type="catalytic activity">
    <reaction evidence="4">
        <text>L-glutaminyl-[peptide chain release factor] + S-adenosyl-L-methionine = N(5)-methyl-L-glutaminyl-[peptide chain release factor] + S-adenosyl-L-homocysteine + H(+)</text>
        <dbReference type="Rhea" id="RHEA:42896"/>
        <dbReference type="Rhea" id="RHEA-COMP:10271"/>
        <dbReference type="Rhea" id="RHEA-COMP:10272"/>
        <dbReference type="ChEBI" id="CHEBI:15378"/>
        <dbReference type="ChEBI" id="CHEBI:30011"/>
        <dbReference type="ChEBI" id="CHEBI:57856"/>
        <dbReference type="ChEBI" id="CHEBI:59789"/>
        <dbReference type="ChEBI" id="CHEBI:61891"/>
        <dbReference type="EC" id="2.1.1.297"/>
    </reaction>
</comment>
<comment type="function">
    <text evidence="4">Methylates the class 1 translation termination release factors RF1/PrfA and RF2/PrfB on the glutamine residue of the universally conserved GGQ motif.</text>
</comment>
<proteinExistence type="inferred from homology"/>
<dbReference type="Pfam" id="PF17827">
    <property type="entry name" value="PrmC_N"/>
    <property type="match status" value="1"/>
</dbReference>
<dbReference type="NCBIfam" id="TIGR00536">
    <property type="entry name" value="hemK_fam"/>
    <property type="match status" value="1"/>
</dbReference>
<keyword evidence="7" id="KW-1185">Reference proteome</keyword>
<keyword evidence="3 4" id="KW-0949">S-adenosyl-L-methionine</keyword>
<comment type="caution">
    <text evidence="4">Lacks conserved residue(s) required for the propagation of feature annotation.</text>
</comment>
<dbReference type="PANTHER" id="PTHR18895:SF74">
    <property type="entry name" value="MTRF1L RELEASE FACTOR GLUTAMINE METHYLTRANSFERASE"/>
    <property type="match status" value="1"/>
</dbReference>
<dbReference type="GO" id="GO:0032259">
    <property type="term" value="P:methylation"/>
    <property type="evidence" value="ECO:0007669"/>
    <property type="project" value="UniProtKB-KW"/>
</dbReference>
<dbReference type="InterPro" id="IPR019874">
    <property type="entry name" value="RF_methyltr_PrmC"/>
</dbReference>
<evidence type="ECO:0000256" key="2">
    <source>
        <dbReference type="ARBA" id="ARBA00022679"/>
    </source>
</evidence>
<evidence type="ECO:0000313" key="6">
    <source>
        <dbReference type="EMBL" id="NMN01179.1"/>
    </source>
</evidence>
<dbReference type="Gene3D" id="1.10.8.10">
    <property type="entry name" value="DNA helicase RuvA subunit, C-terminal domain"/>
    <property type="match status" value="1"/>
</dbReference>
<dbReference type="NCBIfam" id="TIGR03534">
    <property type="entry name" value="RF_mod_PrmC"/>
    <property type="match status" value="1"/>
</dbReference>
<dbReference type="InterPro" id="IPR002052">
    <property type="entry name" value="DNA_methylase_N6_adenine_CS"/>
</dbReference>
<dbReference type="GO" id="GO:0003676">
    <property type="term" value="F:nucleic acid binding"/>
    <property type="evidence" value="ECO:0007669"/>
    <property type="project" value="InterPro"/>
</dbReference>
<dbReference type="GO" id="GO:0102559">
    <property type="term" value="F:peptide chain release factor N(5)-glutamine methyltransferase activity"/>
    <property type="evidence" value="ECO:0007669"/>
    <property type="project" value="UniProtKB-EC"/>
</dbReference>